<keyword evidence="3" id="KW-1185">Reference proteome</keyword>
<proteinExistence type="predicted"/>
<dbReference type="AlphaFoldDB" id="A0A967B8J6"/>
<protein>
    <submittedName>
        <fullName evidence="2">Uncharacterized protein</fullName>
    </submittedName>
</protein>
<organism evidence="2 3">
    <name type="scientific">Acetobacter estunensis</name>
    <dbReference type="NCBI Taxonomy" id="104097"/>
    <lineage>
        <taxon>Bacteria</taxon>
        <taxon>Pseudomonadati</taxon>
        <taxon>Pseudomonadota</taxon>
        <taxon>Alphaproteobacteria</taxon>
        <taxon>Acetobacterales</taxon>
        <taxon>Acetobacteraceae</taxon>
        <taxon>Acetobacter</taxon>
    </lineage>
</organism>
<evidence type="ECO:0000256" key="1">
    <source>
        <dbReference type="SAM" id="SignalP"/>
    </source>
</evidence>
<sequence length="118" mass="13036">MRGMLWRVGGVALLAGMMATPVLAQSLPGGGEDDKKSAPDMQALSKHFNAMRVRKDYSYIQRPVGDKVVEQPDIDRLMFWTKDGRPDGYAQRRGDSVIYYDAGGRAVRVQHLAPGQAD</sequence>
<evidence type="ECO:0000313" key="2">
    <source>
        <dbReference type="EMBL" id="NHO55109.1"/>
    </source>
</evidence>
<feature type="signal peptide" evidence="1">
    <location>
        <begin position="1"/>
        <end position="24"/>
    </location>
</feature>
<evidence type="ECO:0000313" key="3">
    <source>
        <dbReference type="Proteomes" id="UP000597459"/>
    </source>
</evidence>
<feature type="chain" id="PRO_5038052386" evidence="1">
    <location>
        <begin position="25"/>
        <end position="118"/>
    </location>
</feature>
<keyword evidence="1" id="KW-0732">Signal</keyword>
<dbReference type="EMBL" id="WOTH01000048">
    <property type="protein sequence ID" value="NHO55109.1"/>
    <property type="molecule type" value="Genomic_DNA"/>
</dbReference>
<name>A0A967B8J6_9PROT</name>
<accession>A0A967B8J6</accession>
<reference evidence="2" key="1">
    <citation type="submission" date="2019-11" db="EMBL/GenBank/DDBJ databases">
        <title>Description of new Acetobacter species.</title>
        <authorList>
            <person name="Cleenwerck I."/>
            <person name="Sombolestani A.S."/>
        </authorList>
    </citation>
    <scope>NUCLEOTIDE SEQUENCE</scope>
    <source>
        <strain evidence="2">LMG 1626</strain>
    </source>
</reference>
<dbReference type="Proteomes" id="UP000597459">
    <property type="component" value="Unassembled WGS sequence"/>
</dbReference>
<gene>
    <name evidence="2" type="ORF">GOB87_14340</name>
</gene>
<comment type="caution">
    <text evidence="2">The sequence shown here is derived from an EMBL/GenBank/DDBJ whole genome shotgun (WGS) entry which is preliminary data.</text>
</comment>